<sequence length="154" mass="17433">MERSESALFSQLSNDQIQKIRDAFQFIDEDGDGRISKKDLVKMYSNLGKSQMEAQIDQMLASENNKELTFPEFLTLMGERLRNFPEDQEMSDALRAFNPSGGNELNVDVAELKSYLRDAGSDMTAIEAVLKQFCATQLSGEQIFKGQKFLDTIE</sequence>
<feature type="domain" description="EF-hand" evidence="3">
    <location>
        <begin position="15"/>
        <end position="50"/>
    </location>
</feature>
<dbReference type="PANTHER" id="PTHR23049">
    <property type="entry name" value="MYOSIN REGULATORY LIGHT CHAIN 2"/>
    <property type="match status" value="1"/>
</dbReference>
<dbReference type="GO" id="GO:0000142">
    <property type="term" value="C:cellular bud neck contractile ring"/>
    <property type="evidence" value="ECO:0007669"/>
    <property type="project" value="EnsemblFungi"/>
</dbReference>
<dbReference type="OrthoDB" id="429467at2759"/>
<dbReference type="SUPFAM" id="SSF47473">
    <property type="entry name" value="EF-hand"/>
    <property type="match status" value="1"/>
</dbReference>
<protein>
    <submittedName>
        <fullName evidence="4">LADA_0C12794g1_1</fullName>
    </submittedName>
</protein>
<dbReference type="InterPro" id="IPR050403">
    <property type="entry name" value="Myosin_RLC"/>
</dbReference>
<evidence type="ECO:0000313" key="4">
    <source>
        <dbReference type="EMBL" id="SCU83664.1"/>
    </source>
</evidence>
<dbReference type="GO" id="GO:0005509">
    <property type="term" value="F:calcium ion binding"/>
    <property type="evidence" value="ECO:0007669"/>
    <property type="project" value="InterPro"/>
</dbReference>
<dbReference type="FunFam" id="1.10.238.10:FF:000178">
    <property type="entry name" value="Calmodulin-2 A"/>
    <property type="match status" value="1"/>
</dbReference>
<evidence type="ECO:0000256" key="2">
    <source>
        <dbReference type="ARBA" id="ARBA00022837"/>
    </source>
</evidence>
<dbReference type="Proteomes" id="UP000190274">
    <property type="component" value="Chromosome C"/>
</dbReference>
<dbReference type="GO" id="GO:0000131">
    <property type="term" value="C:incipient cellular bud site"/>
    <property type="evidence" value="ECO:0007669"/>
    <property type="project" value="EnsemblFungi"/>
</dbReference>
<dbReference type="PROSITE" id="PS00018">
    <property type="entry name" value="EF_HAND_1"/>
    <property type="match status" value="1"/>
</dbReference>
<proteinExistence type="predicted"/>
<evidence type="ECO:0000259" key="3">
    <source>
        <dbReference type="PROSITE" id="PS50222"/>
    </source>
</evidence>
<evidence type="ECO:0000313" key="5">
    <source>
        <dbReference type="Proteomes" id="UP000190274"/>
    </source>
</evidence>
<dbReference type="Gene3D" id="1.10.238.10">
    <property type="entry name" value="EF-hand"/>
    <property type="match status" value="1"/>
</dbReference>
<gene>
    <name evidence="4" type="ORF">LADA_0C12794G</name>
</gene>
<dbReference type="CDD" id="cd00051">
    <property type="entry name" value="EFh"/>
    <property type="match status" value="1"/>
</dbReference>
<keyword evidence="2" id="KW-0106">Calcium</keyword>
<dbReference type="SMART" id="SM00054">
    <property type="entry name" value="EFh"/>
    <property type="match status" value="1"/>
</dbReference>
<keyword evidence="1" id="KW-0677">Repeat</keyword>
<organism evidence="4 5">
    <name type="scientific">Lachancea dasiensis</name>
    <dbReference type="NCBI Taxonomy" id="1072105"/>
    <lineage>
        <taxon>Eukaryota</taxon>
        <taxon>Fungi</taxon>
        <taxon>Dikarya</taxon>
        <taxon>Ascomycota</taxon>
        <taxon>Saccharomycotina</taxon>
        <taxon>Saccharomycetes</taxon>
        <taxon>Saccharomycetales</taxon>
        <taxon>Saccharomycetaceae</taxon>
        <taxon>Lachancea</taxon>
    </lineage>
</organism>
<accession>A0A1G4J2G0</accession>
<keyword evidence="5" id="KW-1185">Reference proteome</keyword>
<dbReference type="InterPro" id="IPR011992">
    <property type="entry name" value="EF-hand-dom_pair"/>
</dbReference>
<dbReference type="EMBL" id="LT598459">
    <property type="protein sequence ID" value="SCU83664.1"/>
    <property type="molecule type" value="Genomic_DNA"/>
</dbReference>
<dbReference type="PROSITE" id="PS50222">
    <property type="entry name" value="EF_HAND_2"/>
    <property type="match status" value="1"/>
</dbReference>
<dbReference type="GO" id="GO:0016460">
    <property type="term" value="C:myosin II complex"/>
    <property type="evidence" value="ECO:0007669"/>
    <property type="project" value="EnsemblFungi"/>
</dbReference>
<reference evidence="5" key="1">
    <citation type="submission" date="2016-03" db="EMBL/GenBank/DDBJ databases">
        <authorList>
            <person name="Devillers H."/>
        </authorList>
    </citation>
    <scope>NUCLEOTIDE SEQUENCE [LARGE SCALE GENOMIC DNA]</scope>
</reference>
<name>A0A1G4J2G0_9SACH</name>
<dbReference type="AlphaFoldDB" id="A0A1G4J2G0"/>
<dbReference type="GO" id="GO:1902404">
    <property type="term" value="P:mitotic actomyosin contractile ring contraction"/>
    <property type="evidence" value="ECO:0007669"/>
    <property type="project" value="EnsemblFungi"/>
</dbReference>
<dbReference type="InterPro" id="IPR018247">
    <property type="entry name" value="EF_Hand_1_Ca_BS"/>
</dbReference>
<evidence type="ECO:0000256" key="1">
    <source>
        <dbReference type="ARBA" id="ARBA00022737"/>
    </source>
</evidence>
<dbReference type="Pfam" id="PF13499">
    <property type="entry name" value="EF-hand_7"/>
    <property type="match status" value="1"/>
</dbReference>
<dbReference type="GO" id="GO:0032038">
    <property type="term" value="F:myosin II heavy chain binding"/>
    <property type="evidence" value="ECO:0007669"/>
    <property type="project" value="EnsemblFungi"/>
</dbReference>
<dbReference type="STRING" id="1266660.A0A1G4J2G0"/>
<dbReference type="InterPro" id="IPR002048">
    <property type="entry name" value="EF_hand_dom"/>
</dbReference>